<name>A0A3B1D7M0_9ZZZZ</name>
<reference evidence="1" key="1">
    <citation type="submission" date="2018-06" db="EMBL/GenBank/DDBJ databases">
        <authorList>
            <person name="Zhirakovskaya E."/>
        </authorList>
    </citation>
    <scope>NUCLEOTIDE SEQUENCE</scope>
</reference>
<gene>
    <name evidence="1" type="ORF">MNBD_NITROSPINAE05-1318</name>
</gene>
<dbReference type="SUPFAM" id="SSF46785">
    <property type="entry name" value="Winged helix' DNA-binding domain"/>
    <property type="match status" value="1"/>
</dbReference>
<dbReference type="EMBL" id="UOGG01000040">
    <property type="protein sequence ID" value="VAX27725.1"/>
    <property type="molecule type" value="Genomic_DNA"/>
</dbReference>
<organism evidence="1">
    <name type="scientific">hydrothermal vent metagenome</name>
    <dbReference type="NCBI Taxonomy" id="652676"/>
    <lineage>
        <taxon>unclassified sequences</taxon>
        <taxon>metagenomes</taxon>
        <taxon>ecological metagenomes</taxon>
    </lineage>
</organism>
<dbReference type="InterPro" id="IPR003725">
    <property type="entry name" value="ModE-bd_N"/>
</dbReference>
<dbReference type="InterPro" id="IPR036390">
    <property type="entry name" value="WH_DNA-bd_sf"/>
</dbReference>
<accession>A0A3B1D7M0</accession>
<keyword evidence="1" id="KW-0238">DNA-binding</keyword>
<dbReference type="PANTHER" id="PTHR30432">
    <property type="entry name" value="TRANSCRIPTIONAL REGULATOR MODE"/>
    <property type="match status" value="1"/>
</dbReference>
<dbReference type="PANTHER" id="PTHR30432:SF1">
    <property type="entry name" value="DNA-BINDING TRANSCRIPTIONAL DUAL REGULATOR MODE"/>
    <property type="match status" value="1"/>
</dbReference>
<protein>
    <submittedName>
        <fullName evidence="1">DNA-binding domain of ModE / Molybdate-binding domain of ModE</fullName>
    </submittedName>
</protein>
<dbReference type="Gene3D" id="1.10.10.10">
    <property type="entry name" value="Winged helix-like DNA-binding domain superfamily/Winged helix DNA-binding domain"/>
    <property type="match status" value="1"/>
</dbReference>
<dbReference type="InterPro" id="IPR051815">
    <property type="entry name" value="Molybdate_resp_trans_reg"/>
</dbReference>
<dbReference type="AlphaFoldDB" id="A0A3B1D7M0"/>
<proteinExistence type="predicted"/>
<evidence type="ECO:0000313" key="1">
    <source>
        <dbReference type="EMBL" id="VAX27725.1"/>
    </source>
</evidence>
<dbReference type="InterPro" id="IPR036388">
    <property type="entry name" value="WH-like_DNA-bd_sf"/>
</dbReference>
<dbReference type="NCBIfam" id="TIGR00637">
    <property type="entry name" value="ModE_repress"/>
    <property type="match status" value="1"/>
</dbReference>
<dbReference type="GO" id="GO:0003677">
    <property type="term" value="F:DNA binding"/>
    <property type="evidence" value="ECO:0007669"/>
    <property type="project" value="UniProtKB-KW"/>
</dbReference>
<sequence>MAGDAIALGPGKVDLLEAIGRMGSISQAAKEIKLSYKRAWDMVDTMNHCFQEPLVMSSTGGKGGGGAQLTPLGNKMILHFRSMESTAEKSTQADWYAIKRNLKQPPGSE</sequence>